<dbReference type="InterPro" id="IPR003776">
    <property type="entry name" value="YcaO-like_dom"/>
</dbReference>
<dbReference type="Gene3D" id="3.30.1330.230">
    <property type="match status" value="2"/>
</dbReference>
<reference evidence="2 3" key="1">
    <citation type="submission" date="2016-05" db="EMBL/GenBank/DDBJ databases">
        <title>Complete Genome and Methylome Analysis of Psychrotrophic Bacterial Isolates from Antarctic Lake Untersee.</title>
        <authorList>
            <person name="Fomenkov A."/>
            <person name="Akimov V.N."/>
            <person name="Vasilyeva L.V."/>
            <person name="Andersen D."/>
            <person name="Vincze T."/>
            <person name="Roberts R.J."/>
        </authorList>
    </citation>
    <scope>NUCLEOTIDE SEQUENCE [LARGE SCALE GENOMIC DNA]</scope>
    <source>
        <strain evidence="2 3">U14-5</strain>
    </source>
</reference>
<gene>
    <name evidence="2" type="ORF">RGI145_16070</name>
</gene>
<accession>A0A1L7AI83</accession>
<dbReference type="PANTHER" id="PTHR37809">
    <property type="entry name" value="RIBOSOMAL PROTEIN S12 METHYLTHIOTRANSFERASE ACCESSORY FACTOR YCAO"/>
    <property type="match status" value="1"/>
</dbReference>
<dbReference type="RefSeq" id="WP_075799165.1">
    <property type="nucleotide sequence ID" value="NZ_CP015583.1"/>
</dbReference>
<dbReference type="STRING" id="257708.RGI145_16070"/>
<evidence type="ECO:0000313" key="3">
    <source>
        <dbReference type="Proteomes" id="UP000185494"/>
    </source>
</evidence>
<dbReference type="NCBIfam" id="TIGR00702">
    <property type="entry name" value="YcaO-type kinase domain"/>
    <property type="match status" value="1"/>
</dbReference>
<proteinExistence type="predicted"/>
<dbReference type="PROSITE" id="PS51664">
    <property type="entry name" value="YCAO"/>
    <property type="match status" value="1"/>
</dbReference>
<dbReference type="EMBL" id="CP015583">
    <property type="protein sequence ID" value="APT58399.1"/>
    <property type="molecule type" value="Genomic_DNA"/>
</dbReference>
<protein>
    <recommendedName>
        <fullName evidence="1">YcaO domain-containing protein</fullName>
    </recommendedName>
</protein>
<dbReference type="AlphaFoldDB" id="A0A1L7AI83"/>
<feature type="domain" description="YcaO" evidence="1">
    <location>
        <begin position="77"/>
        <end position="422"/>
    </location>
</feature>
<dbReference type="KEGG" id="rgi:RGI145_16070"/>
<evidence type="ECO:0000313" key="2">
    <source>
        <dbReference type="EMBL" id="APT58399.1"/>
    </source>
</evidence>
<dbReference type="Pfam" id="PF02624">
    <property type="entry name" value="YcaO"/>
    <property type="match status" value="1"/>
</dbReference>
<name>A0A1L7AI83_9PROT</name>
<dbReference type="PANTHER" id="PTHR37809:SF1">
    <property type="entry name" value="RIBOSOMAL PROTEIN S12 METHYLTHIOTRANSFERASE ACCESSORY FACTOR YCAO"/>
    <property type="match status" value="1"/>
</dbReference>
<dbReference type="Proteomes" id="UP000185494">
    <property type="component" value="Chromosome 1"/>
</dbReference>
<organism evidence="2 3">
    <name type="scientific">Roseomonas gilardii</name>
    <dbReference type="NCBI Taxonomy" id="257708"/>
    <lineage>
        <taxon>Bacteria</taxon>
        <taxon>Pseudomonadati</taxon>
        <taxon>Pseudomonadota</taxon>
        <taxon>Alphaproteobacteria</taxon>
        <taxon>Acetobacterales</taxon>
        <taxon>Roseomonadaceae</taxon>
        <taxon>Roseomonas</taxon>
    </lineage>
</organism>
<dbReference type="eggNOG" id="COG1944">
    <property type="taxonomic scope" value="Bacteria"/>
</dbReference>
<evidence type="ECO:0000259" key="1">
    <source>
        <dbReference type="PROSITE" id="PS51664"/>
    </source>
</evidence>
<sequence>MTGPGLFPGLPPEDEAKRFRLGAHRVRDPGETLERALRHAARFGLTRVAVLTGLDVTGIPVAAAIRPNARSLSVFQGKGATLAAAKASAVMEAVETWHAETLAAALRWGSHARLRESGLALLDPVRLPRSAAAPDLPAREVPMLWAEGRDLAGGTPLWVPLDLVTADYALDGPPSGGFLQATTNGLASGNTRGEALVHALAELAERDAHALWLALPPAARAETAIDPDSVADPLCADLLARFAAAGIALAIWDITSDLGIPAFRVLALPGREEPGVEAELGLGCHPDPGVALSRALTEAAQSRVTRISGARDDFAPESYAPPARAARHAAALRAMAEAAAPRRRFETVQGCATPTIRGDLALLLSRIGAAGLGPVAWVDLTREEIGIPVVRAVVAGLEGTPGPAGGGYAPGERARARARARA</sequence>